<accession>J0KMN7</accession>
<dbReference type="SUPFAM" id="SSF52540">
    <property type="entry name" value="P-loop containing nucleoside triphosphate hydrolases"/>
    <property type="match status" value="1"/>
</dbReference>
<dbReference type="Gene3D" id="3.40.50.300">
    <property type="entry name" value="P-loop containing nucleotide triphosphate hydrolases"/>
    <property type="match status" value="1"/>
</dbReference>
<dbReference type="Proteomes" id="UP000004761">
    <property type="component" value="Unassembled WGS sequence"/>
</dbReference>
<sequence>MIQSVRIKNFKNFKNTQIDGFTKLNIITDQNNAGKSNLLEALYCLVGKSMHPCANITEIYDNIRKEPLTTESKNLMFYGLDTEKEIQIVTTLDNNQTLDLQIKFIASENQKVIESQIIPTAEQTQMSSQLNFTLKKNNEEIYNDHLNIAKVPNFPPIPNQSGYNRQFKNFEPSQLQELLPFESTAIITPSDVARKRDIMNPNAIHIMDPNIIQAMRKILDENQLEKELNERINQFDKSIQAIRFSANNQLKLKVKGVKEKIPLSVFGDGLIKYLYIVSAFMANNAKTIYIDEVENGLHFSRMRLLLKNIIDFINNNKDGNLQVFMTTHNQEFIEILDQVIREKDFAHQTKLFCLEQYNGSIVAEPYYGENLSLYFKNGANLFGGKERFKENNYE</sequence>
<organism evidence="2 3">
    <name type="scientific">Helicobacter pylori Hp H-24</name>
    <dbReference type="NCBI Taxonomy" id="992039"/>
    <lineage>
        <taxon>Bacteria</taxon>
        <taxon>Pseudomonadati</taxon>
        <taxon>Campylobacterota</taxon>
        <taxon>Epsilonproteobacteria</taxon>
        <taxon>Campylobacterales</taxon>
        <taxon>Helicobacteraceae</taxon>
        <taxon>Helicobacter</taxon>
    </lineage>
</organism>
<comment type="caution">
    <text evidence="2">The sequence shown here is derived from an EMBL/GenBank/DDBJ whole genome shotgun (WGS) entry which is preliminary data.</text>
</comment>
<evidence type="ECO:0000259" key="1">
    <source>
        <dbReference type="Pfam" id="PF13175"/>
    </source>
</evidence>
<evidence type="ECO:0000313" key="3">
    <source>
        <dbReference type="Proteomes" id="UP000004761"/>
    </source>
</evidence>
<protein>
    <recommendedName>
        <fullName evidence="1">Endonuclease GajA/Old nuclease/RecF-like AAA domain-containing protein</fullName>
    </recommendedName>
</protein>
<dbReference type="InterPro" id="IPR051396">
    <property type="entry name" value="Bact_Antivir_Def_Nuclease"/>
</dbReference>
<reference evidence="2 3" key="1">
    <citation type="journal article" date="2013" name="Pathog. Dis.">
        <title>Genome sequences of 65 Helicobacter pylori strains isolated from asymptomatic individuals and patients with gastric cancer, peptic ulcer disease, or gastritis.</title>
        <authorList>
            <person name="Blanchard T.G."/>
            <person name="Czinn S.J."/>
            <person name="Correa P."/>
            <person name="Nakazawa T."/>
            <person name="Keelan M."/>
            <person name="Morningstar L."/>
            <person name="Santana-Cruz I."/>
            <person name="Maroo A."/>
            <person name="McCracken C."/>
            <person name="Shefchek K."/>
            <person name="Daugherty S."/>
            <person name="Song Y."/>
            <person name="Fraser C.M."/>
            <person name="Fricke W.F."/>
        </authorList>
    </citation>
    <scope>NUCLEOTIDE SEQUENCE [LARGE SCALE GENOMIC DNA]</scope>
    <source>
        <strain evidence="2 3">Hp H-24</strain>
    </source>
</reference>
<dbReference type="PIRSF" id="PIRSF029347">
    <property type="entry name" value="RecF"/>
    <property type="match status" value="1"/>
</dbReference>
<dbReference type="EMBL" id="AKOG01000002">
    <property type="protein sequence ID" value="EJB52030.1"/>
    <property type="molecule type" value="Genomic_DNA"/>
</dbReference>
<feature type="domain" description="Endonuclease GajA/Old nuclease/RecF-like AAA" evidence="1">
    <location>
        <begin position="1"/>
        <end position="333"/>
    </location>
</feature>
<gene>
    <name evidence="2" type="ORF">HPHPH24_0577</name>
</gene>
<proteinExistence type="predicted"/>
<dbReference type="Pfam" id="PF13175">
    <property type="entry name" value="AAA_15"/>
    <property type="match status" value="1"/>
</dbReference>
<name>J0KMN7_HELPX</name>
<dbReference type="PANTHER" id="PTHR43581:SF4">
    <property type="entry name" value="ATP_GTP PHOSPHATASE"/>
    <property type="match status" value="1"/>
</dbReference>
<dbReference type="PATRIC" id="fig|992039.3.peg.560"/>
<dbReference type="InterPro" id="IPR014555">
    <property type="entry name" value="RecF-like"/>
</dbReference>
<dbReference type="AlphaFoldDB" id="J0KMN7"/>
<evidence type="ECO:0000313" key="2">
    <source>
        <dbReference type="EMBL" id="EJB52030.1"/>
    </source>
</evidence>
<dbReference type="InterPro" id="IPR027417">
    <property type="entry name" value="P-loop_NTPase"/>
</dbReference>
<dbReference type="InterPro" id="IPR041685">
    <property type="entry name" value="AAA_GajA/Old/RecF-like"/>
</dbReference>
<dbReference type="PANTHER" id="PTHR43581">
    <property type="entry name" value="ATP/GTP PHOSPHATASE"/>
    <property type="match status" value="1"/>
</dbReference>